<name>A0A679H6G9_BACT4</name>
<reference evidence="1 2" key="1">
    <citation type="submission" date="2020-02" db="EMBL/GenBank/DDBJ databases">
        <title>Whole-genome sequencing and comparative analysis of the genomes of Bacteroides thetaiotaomicron and Escherichia coli isolated from a healthy resident in Vietnam.</title>
        <authorList>
            <person name="Mohsin M."/>
            <person name="Tanaka K."/>
            <person name="Kawahara R."/>
            <person name="Kondo S."/>
            <person name="Noguchi H."/>
            <person name="Motooka D."/>
            <person name="Nakamura S."/>
            <person name="Khong D.T."/>
            <person name="Nguyen T.N."/>
            <person name="Tran H.T."/>
            <person name="Yamamoto Y."/>
        </authorList>
    </citation>
    <scope>NUCLEOTIDE SEQUENCE [LARGE SCALE GENOMIC DNA]</scope>
    <source>
        <strain evidence="1 2">F9-2</strain>
    </source>
</reference>
<dbReference type="Proteomes" id="UP000500882">
    <property type="component" value="Chromosome"/>
</dbReference>
<dbReference type="EMBL" id="AP022660">
    <property type="protein sequence ID" value="BCA48570.1"/>
    <property type="molecule type" value="Genomic_DNA"/>
</dbReference>
<evidence type="ECO:0000313" key="1">
    <source>
        <dbReference type="EMBL" id="BCA48570.1"/>
    </source>
</evidence>
<gene>
    <name evidence="1" type="ORF">BatF92_05120</name>
</gene>
<protein>
    <submittedName>
        <fullName evidence="1">Uncharacterized protein</fullName>
    </submittedName>
</protein>
<proteinExistence type="predicted"/>
<accession>A0A679H6G9</accession>
<sequence>MKKNKSLNFYSLLCYLYRYISNLNWKDYENKADLYAGAIMSGSDSGSAGTNLRQIMETSGAGRKEEPA</sequence>
<evidence type="ECO:0000313" key="2">
    <source>
        <dbReference type="Proteomes" id="UP000500882"/>
    </source>
</evidence>
<organism evidence="1 2">
    <name type="scientific">Bacteroides thetaiotaomicron</name>
    <dbReference type="NCBI Taxonomy" id="818"/>
    <lineage>
        <taxon>Bacteria</taxon>
        <taxon>Pseudomonadati</taxon>
        <taxon>Bacteroidota</taxon>
        <taxon>Bacteroidia</taxon>
        <taxon>Bacteroidales</taxon>
        <taxon>Bacteroidaceae</taxon>
        <taxon>Bacteroides</taxon>
    </lineage>
</organism>
<dbReference type="AlphaFoldDB" id="A0A679H6G9"/>